<evidence type="ECO:0000256" key="8">
    <source>
        <dbReference type="ARBA" id="ARBA00022989"/>
    </source>
</evidence>
<proteinExistence type="inferred from homology"/>
<evidence type="ECO:0000256" key="7">
    <source>
        <dbReference type="ARBA" id="ARBA00022692"/>
    </source>
</evidence>
<evidence type="ECO:0000313" key="12">
    <source>
        <dbReference type="Proteomes" id="UP000245489"/>
    </source>
</evidence>
<evidence type="ECO:0000256" key="3">
    <source>
        <dbReference type="ARBA" id="ARBA00006669"/>
    </source>
</evidence>
<dbReference type="GO" id="GO:0005886">
    <property type="term" value="C:plasma membrane"/>
    <property type="evidence" value="ECO:0007669"/>
    <property type="project" value="UniProtKB-SubCell"/>
</dbReference>
<dbReference type="Proteomes" id="UP000245489">
    <property type="component" value="Unassembled WGS sequence"/>
</dbReference>
<dbReference type="InterPro" id="IPR006419">
    <property type="entry name" value="NMN_transpt_PnuC"/>
</dbReference>
<reference evidence="11 12" key="1">
    <citation type="submission" date="2018-05" db="EMBL/GenBank/DDBJ databases">
        <title>Genomic Encyclopedia of Archaeal and Bacterial Type Strains, Phase II (KMG-II): from individual species to whole genera.</title>
        <authorList>
            <person name="Goeker M."/>
        </authorList>
    </citation>
    <scope>NUCLEOTIDE SEQUENCE [LARGE SCALE GENOMIC DNA]</scope>
    <source>
        <strain evidence="11 12">DSM 22214</strain>
    </source>
</reference>
<evidence type="ECO:0000256" key="6">
    <source>
        <dbReference type="ARBA" id="ARBA00022475"/>
    </source>
</evidence>
<feature type="transmembrane region" description="Helical" evidence="10">
    <location>
        <begin position="6"/>
        <end position="24"/>
    </location>
</feature>
<dbReference type="GO" id="GO:0034257">
    <property type="term" value="F:nicotinamide riboside transmembrane transporter activity"/>
    <property type="evidence" value="ECO:0007669"/>
    <property type="project" value="InterPro"/>
</dbReference>
<protein>
    <recommendedName>
        <fullName evidence="4">Nicotinamide riboside transporter PnuC</fullName>
    </recommendedName>
</protein>
<dbReference type="OrthoDB" id="9791248at2"/>
<feature type="transmembrane region" description="Helical" evidence="10">
    <location>
        <begin position="92"/>
        <end position="112"/>
    </location>
</feature>
<accession>A0A316EE20</accession>
<name>A0A316EE20_9BACT</name>
<dbReference type="PANTHER" id="PTHR36122">
    <property type="entry name" value="NICOTINAMIDE RIBOSIDE TRANSPORTER PNUC"/>
    <property type="match status" value="1"/>
</dbReference>
<dbReference type="EMBL" id="QGGO01000002">
    <property type="protein sequence ID" value="PWK28890.1"/>
    <property type="molecule type" value="Genomic_DNA"/>
</dbReference>
<evidence type="ECO:0000256" key="9">
    <source>
        <dbReference type="ARBA" id="ARBA00023136"/>
    </source>
</evidence>
<organism evidence="11 12">
    <name type="scientific">Arcicella aurantiaca</name>
    <dbReference type="NCBI Taxonomy" id="591202"/>
    <lineage>
        <taxon>Bacteria</taxon>
        <taxon>Pseudomonadati</taxon>
        <taxon>Bacteroidota</taxon>
        <taxon>Cytophagia</taxon>
        <taxon>Cytophagales</taxon>
        <taxon>Flectobacillaceae</taxon>
        <taxon>Arcicella</taxon>
    </lineage>
</organism>
<evidence type="ECO:0000256" key="4">
    <source>
        <dbReference type="ARBA" id="ARBA00017522"/>
    </source>
</evidence>
<gene>
    <name evidence="11" type="ORF">LV89_00443</name>
</gene>
<dbReference type="PANTHER" id="PTHR36122:SF2">
    <property type="entry name" value="NICOTINAMIDE RIBOSIDE TRANSPORTER PNUC"/>
    <property type="match status" value="1"/>
</dbReference>
<dbReference type="RefSeq" id="WP_109741229.1">
    <property type="nucleotide sequence ID" value="NZ_QGGO01000002.1"/>
</dbReference>
<evidence type="ECO:0000313" key="11">
    <source>
        <dbReference type="EMBL" id="PWK28890.1"/>
    </source>
</evidence>
<comment type="function">
    <text evidence="1">Required for nicotinamide riboside transport across the inner membrane.</text>
</comment>
<dbReference type="NCBIfam" id="TIGR01528">
    <property type="entry name" value="NMN_trans_PnuC"/>
    <property type="match status" value="1"/>
</dbReference>
<comment type="similarity">
    <text evidence="3">Belongs to the nicotinamide ribonucleoside (NR) uptake permease (TC 4.B.1) family.</text>
</comment>
<feature type="transmembrane region" description="Helical" evidence="10">
    <location>
        <begin position="31"/>
        <end position="50"/>
    </location>
</feature>
<keyword evidence="5" id="KW-0813">Transport</keyword>
<evidence type="ECO:0000256" key="2">
    <source>
        <dbReference type="ARBA" id="ARBA00004651"/>
    </source>
</evidence>
<comment type="caution">
    <text evidence="11">The sequence shown here is derived from an EMBL/GenBank/DDBJ whole genome shotgun (WGS) entry which is preliminary data.</text>
</comment>
<feature type="transmembrane region" description="Helical" evidence="10">
    <location>
        <begin position="56"/>
        <end position="71"/>
    </location>
</feature>
<keyword evidence="9 10" id="KW-0472">Membrane</keyword>
<keyword evidence="6" id="KW-1003">Cell membrane</keyword>
<evidence type="ECO:0000256" key="1">
    <source>
        <dbReference type="ARBA" id="ARBA00002672"/>
    </source>
</evidence>
<evidence type="ECO:0000256" key="5">
    <source>
        <dbReference type="ARBA" id="ARBA00022448"/>
    </source>
</evidence>
<keyword evidence="8 10" id="KW-1133">Transmembrane helix</keyword>
<dbReference type="Pfam" id="PF04973">
    <property type="entry name" value="NMN_transporter"/>
    <property type="match status" value="1"/>
</dbReference>
<keyword evidence="12" id="KW-1185">Reference proteome</keyword>
<keyword evidence="7 10" id="KW-0812">Transmembrane</keyword>
<feature type="transmembrane region" description="Helical" evidence="10">
    <location>
        <begin position="118"/>
        <end position="138"/>
    </location>
</feature>
<comment type="subcellular location">
    <subcellularLocation>
        <location evidence="2">Cell membrane</location>
        <topology evidence="2">Multi-pass membrane protein</topology>
    </subcellularLocation>
</comment>
<sequence length="192" mass="22195">MIEYLQQNWIEVAGIITSVLCVWLNTQQNVWGWFWAIVASGVYAVTFFQSKLYSDMELQLVFIVLSIYGWYEWKFGGKQKTTLSVSKISKQMALFCFAFLGIFTLASGYFHSKNTDASIPYMDSFLTAMSLVATWMAARKYIENWSVWIVANIFYVGVYFSRGLYGTSILYFILILLPIKGIIDWRKSMQVS</sequence>
<dbReference type="AlphaFoldDB" id="A0A316EE20"/>
<evidence type="ECO:0000256" key="10">
    <source>
        <dbReference type="SAM" id="Phobius"/>
    </source>
</evidence>